<protein>
    <submittedName>
        <fullName evidence="2">Uncharacterized protein</fullName>
    </submittedName>
</protein>
<feature type="transmembrane region" description="Helical" evidence="1">
    <location>
        <begin position="89"/>
        <end position="106"/>
    </location>
</feature>
<name>A0A5C1YI79_9MICO</name>
<dbReference type="RefSeq" id="WP_149160503.1">
    <property type="nucleotide sequence ID" value="NZ_CP043505.1"/>
</dbReference>
<proteinExistence type="predicted"/>
<keyword evidence="3" id="KW-1185">Reference proteome</keyword>
<feature type="transmembrane region" description="Helical" evidence="1">
    <location>
        <begin position="33"/>
        <end position="50"/>
    </location>
</feature>
<evidence type="ECO:0000313" key="3">
    <source>
        <dbReference type="Proteomes" id="UP000324678"/>
    </source>
</evidence>
<dbReference type="EMBL" id="CP043505">
    <property type="protein sequence ID" value="QEO14482.1"/>
    <property type="molecule type" value="Genomic_DNA"/>
</dbReference>
<keyword evidence="1" id="KW-0472">Membrane</keyword>
<accession>A0A5C1YI79</accession>
<dbReference type="AlphaFoldDB" id="A0A5C1YI79"/>
<sequence length="122" mass="13155">MDREIGSIWAILIALSVAIFAVVLAIVFGRPTLLLLVGVVSVPILAFDIIRRRAARMDREIGSIWAILIALSVAIFAVVLAIVFGRPTLLLLVGVVSVPILAFDIIRRRAAQRSSSRATAPN</sequence>
<organism evidence="2 3">
    <name type="scientific">Agromyces intestinalis</name>
    <dbReference type="NCBI Taxonomy" id="2592652"/>
    <lineage>
        <taxon>Bacteria</taxon>
        <taxon>Bacillati</taxon>
        <taxon>Actinomycetota</taxon>
        <taxon>Actinomycetes</taxon>
        <taxon>Micrococcales</taxon>
        <taxon>Microbacteriaceae</taxon>
        <taxon>Agromyces</taxon>
    </lineage>
</organism>
<keyword evidence="1" id="KW-0812">Transmembrane</keyword>
<feature type="transmembrane region" description="Helical" evidence="1">
    <location>
        <begin position="62"/>
        <end position="83"/>
    </location>
</feature>
<evidence type="ECO:0000313" key="2">
    <source>
        <dbReference type="EMBL" id="QEO14482.1"/>
    </source>
</evidence>
<reference evidence="2 3" key="1">
    <citation type="submission" date="2019-09" db="EMBL/GenBank/DDBJ databases">
        <title>Genome sequencing of strain KACC 19306.</title>
        <authorList>
            <person name="Heo J."/>
            <person name="Kim S.-J."/>
            <person name="Kim J.-S."/>
            <person name="Hong S.-B."/>
            <person name="Kwon S.-W."/>
        </authorList>
    </citation>
    <scope>NUCLEOTIDE SEQUENCE [LARGE SCALE GENOMIC DNA]</scope>
    <source>
        <strain evidence="2 3">KACC 19306</strain>
    </source>
</reference>
<keyword evidence="1" id="KW-1133">Transmembrane helix</keyword>
<feature type="transmembrane region" description="Helical" evidence="1">
    <location>
        <begin position="7"/>
        <end position="27"/>
    </location>
</feature>
<dbReference type="Proteomes" id="UP000324678">
    <property type="component" value="Chromosome"/>
</dbReference>
<evidence type="ECO:0000256" key="1">
    <source>
        <dbReference type="SAM" id="Phobius"/>
    </source>
</evidence>
<gene>
    <name evidence="2" type="ORF">FLP10_08670</name>
</gene>
<dbReference type="KEGG" id="ail:FLP10_08670"/>